<evidence type="ECO:0000256" key="13">
    <source>
        <dbReference type="ARBA" id="ARBA00023136"/>
    </source>
</evidence>
<feature type="domain" description="HPt" evidence="20">
    <location>
        <begin position="747"/>
        <end position="844"/>
    </location>
</feature>
<evidence type="ECO:0000256" key="2">
    <source>
        <dbReference type="ARBA" id="ARBA00004429"/>
    </source>
</evidence>
<gene>
    <name evidence="21" type="ORF">SAMN04488047_1032</name>
</gene>
<evidence type="ECO:0000256" key="6">
    <source>
        <dbReference type="ARBA" id="ARBA00022553"/>
    </source>
</evidence>
<keyword evidence="13 16" id="KW-0472">Membrane</keyword>
<dbReference type="PROSITE" id="PS50110">
    <property type="entry name" value="RESPONSE_REGULATORY"/>
    <property type="match status" value="1"/>
</dbReference>
<evidence type="ECO:0000259" key="17">
    <source>
        <dbReference type="PROSITE" id="PS50109"/>
    </source>
</evidence>
<feature type="domain" description="PAS" evidence="19">
    <location>
        <begin position="220"/>
        <end position="271"/>
    </location>
</feature>
<dbReference type="CDD" id="cd00130">
    <property type="entry name" value="PAS"/>
    <property type="match status" value="1"/>
</dbReference>
<dbReference type="SMART" id="SM00091">
    <property type="entry name" value="PAS"/>
    <property type="match status" value="1"/>
</dbReference>
<evidence type="ECO:0000256" key="16">
    <source>
        <dbReference type="SAM" id="Phobius"/>
    </source>
</evidence>
<keyword evidence="4" id="KW-1003">Cell membrane</keyword>
<keyword evidence="10" id="KW-0067">ATP-binding</keyword>
<dbReference type="InterPro" id="IPR036097">
    <property type="entry name" value="HisK_dim/P_sf"/>
</dbReference>
<evidence type="ECO:0000259" key="18">
    <source>
        <dbReference type="PROSITE" id="PS50110"/>
    </source>
</evidence>
<dbReference type="InterPro" id="IPR036641">
    <property type="entry name" value="HPT_dom_sf"/>
</dbReference>
<evidence type="ECO:0000256" key="10">
    <source>
        <dbReference type="ARBA" id="ARBA00022840"/>
    </source>
</evidence>
<evidence type="ECO:0000259" key="19">
    <source>
        <dbReference type="PROSITE" id="PS50112"/>
    </source>
</evidence>
<evidence type="ECO:0000256" key="15">
    <source>
        <dbReference type="PROSITE-ProRule" id="PRU00169"/>
    </source>
</evidence>
<dbReference type="RefSeq" id="WP_093418714.1">
    <property type="nucleotide sequence ID" value="NZ_FOXA01000003.1"/>
</dbReference>
<dbReference type="Pfam" id="PF02518">
    <property type="entry name" value="HATPase_c"/>
    <property type="match status" value="1"/>
</dbReference>
<evidence type="ECO:0000256" key="14">
    <source>
        <dbReference type="PROSITE-ProRule" id="PRU00110"/>
    </source>
</evidence>
<dbReference type="SUPFAM" id="SSF47384">
    <property type="entry name" value="Homodimeric domain of signal transducing histidine kinase"/>
    <property type="match status" value="1"/>
</dbReference>
<keyword evidence="10" id="KW-0547">Nucleotide-binding</keyword>
<dbReference type="STRING" id="441119.SAMN04488047_1032"/>
<keyword evidence="22" id="KW-1185">Reference proteome</keyword>
<dbReference type="InterPro" id="IPR003661">
    <property type="entry name" value="HisK_dim/P_dom"/>
</dbReference>
<evidence type="ECO:0000256" key="4">
    <source>
        <dbReference type="ARBA" id="ARBA00022475"/>
    </source>
</evidence>
<dbReference type="InterPro" id="IPR035965">
    <property type="entry name" value="PAS-like_dom_sf"/>
</dbReference>
<dbReference type="Proteomes" id="UP000199356">
    <property type="component" value="Unassembled WGS sequence"/>
</dbReference>
<dbReference type="SUPFAM" id="SSF47226">
    <property type="entry name" value="Histidine-containing phosphotransfer domain, HPT domain"/>
    <property type="match status" value="1"/>
</dbReference>
<dbReference type="CDD" id="cd00082">
    <property type="entry name" value="HisKA"/>
    <property type="match status" value="1"/>
</dbReference>
<dbReference type="SUPFAM" id="SSF52172">
    <property type="entry name" value="CheY-like"/>
    <property type="match status" value="1"/>
</dbReference>
<dbReference type="NCBIfam" id="TIGR00229">
    <property type="entry name" value="sensory_box"/>
    <property type="match status" value="1"/>
</dbReference>
<dbReference type="OrthoDB" id="9801651at2"/>
<evidence type="ECO:0000256" key="7">
    <source>
        <dbReference type="ARBA" id="ARBA00022679"/>
    </source>
</evidence>
<dbReference type="Gene3D" id="1.20.120.160">
    <property type="entry name" value="HPT domain"/>
    <property type="match status" value="1"/>
</dbReference>
<evidence type="ECO:0000313" key="22">
    <source>
        <dbReference type="Proteomes" id="UP000199356"/>
    </source>
</evidence>
<feature type="domain" description="Response regulatory" evidence="18">
    <location>
        <begin position="604"/>
        <end position="721"/>
    </location>
</feature>
<keyword evidence="6 15" id="KW-0597">Phosphoprotein</keyword>
<feature type="transmembrane region" description="Helical" evidence="16">
    <location>
        <begin position="14"/>
        <end position="35"/>
    </location>
</feature>
<dbReference type="Gene3D" id="3.40.50.2300">
    <property type="match status" value="1"/>
</dbReference>
<evidence type="ECO:0000256" key="11">
    <source>
        <dbReference type="ARBA" id="ARBA00022989"/>
    </source>
</evidence>
<evidence type="ECO:0000256" key="9">
    <source>
        <dbReference type="ARBA" id="ARBA00022777"/>
    </source>
</evidence>
<dbReference type="Pfam" id="PF01627">
    <property type="entry name" value="Hpt"/>
    <property type="match status" value="1"/>
</dbReference>
<feature type="modified residue" description="4-aspartylphosphate" evidence="15">
    <location>
        <position position="653"/>
    </location>
</feature>
<dbReference type="PROSITE" id="PS50112">
    <property type="entry name" value="PAS"/>
    <property type="match status" value="1"/>
</dbReference>
<evidence type="ECO:0000256" key="3">
    <source>
        <dbReference type="ARBA" id="ARBA00012438"/>
    </source>
</evidence>
<evidence type="ECO:0000313" key="21">
    <source>
        <dbReference type="EMBL" id="SFP14370.1"/>
    </source>
</evidence>
<keyword evidence="11 16" id="KW-1133">Transmembrane helix</keyword>
<dbReference type="InterPro" id="IPR003594">
    <property type="entry name" value="HATPase_dom"/>
</dbReference>
<accession>A0A1I5MY31</accession>
<keyword evidence="12" id="KW-0902">Two-component regulatory system</keyword>
<dbReference type="PANTHER" id="PTHR43047">
    <property type="entry name" value="TWO-COMPONENT HISTIDINE PROTEIN KINASE"/>
    <property type="match status" value="1"/>
</dbReference>
<dbReference type="Pfam" id="PF00072">
    <property type="entry name" value="Response_reg"/>
    <property type="match status" value="1"/>
</dbReference>
<dbReference type="Pfam" id="PF00512">
    <property type="entry name" value="HisKA"/>
    <property type="match status" value="1"/>
</dbReference>
<dbReference type="SUPFAM" id="SSF55785">
    <property type="entry name" value="PYP-like sensor domain (PAS domain)"/>
    <property type="match status" value="1"/>
</dbReference>
<proteinExistence type="predicted"/>
<dbReference type="CDD" id="cd16922">
    <property type="entry name" value="HATPase_EvgS-ArcB-TorS-like"/>
    <property type="match status" value="1"/>
</dbReference>
<feature type="domain" description="Histidine kinase" evidence="17">
    <location>
        <begin position="361"/>
        <end position="580"/>
    </location>
</feature>
<dbReference type="InterPro" id="IPR004358">
    <property type="entry name" value="Sig_transdc_His_kin-like_C"/>
</dbReference>
<reference evidence="21 22" key="1">
    <citation type="submission" date="2016-10" db="EMBL/GenBank/DDBJ databases">
        <authorList>
            <person name="de Groot N.N."/>
        </authorList>
    </citation>
    <scope>NUCLEOTIDE SEQUENCE [LARGE SCALE GENOMIC DNA]</scope>
    <source>
        <strain evidence="21 22">DSM 19547</strain>
    </source>
</reference>
<protein>
    <recommendedName>
        <fullName evidence="3">histidine kinase</fullName>
        <ecNumber evidence="3">2.7.13.3</ecNumber>
    </recommendedName>
</protein>
<dbReference type="Gene3D" id="3.30.450.20">
    <property type="entry name" value="PAS domain"/>
    <property type="match status" value="1"/>
</dbReference>
<comment type="subcellular location">
    <subcellularLocation>
        <location evidence="2">Cell inner membrane</location>
        <topology evidence="2">Multi-pass membrane protein</topology>
    </subcellularLocation>
</comment>
<feature type="modified residue" description="Phosphohistidine" evidence="14">
    <location>
        <position position="786"/>
    </location>
</feature>
<dbReference type="InterPro" id="IPR005467">
    <property type="entry name" value="His_kinase_dom"/>
</dbReference>
<dbReference type="FunFam" id="3.30.565.10:FF:000010">
    <property type="entry name" value="Sensor histidine kinase RcsC"/>
    <property type="match status" value="1"/>
</dbReference>
<dbReference type="EC" id="2.7.13.3" evidence="3"/>
<evidence type="ECO:0000256" key="5">
    <source>
        <dbReference type="ARBA" id="ARBA00022519"/>
    </source>
</evidence>
<keyword evidence="9 21" id="KW-0418">Kinase</keyword>
<keyword evidence="5" id="KW-0997">Cell inner membrane</keyword>
<dbReference type="PROSITE" id="PS50894">
    <property type="entry name" value="HPT"/>
    <property type="match status" value="1"/>
</dbReference>
<keyword evidence="8 16" id="KW-0812">Transmembrane</keyword>
<dbReference type="SMART" id="SM00387">
    <property type="entry name" value="HATPase_c"/>
    <property type="match status" value="1"/>
</dbReference>
<dbReference type="InterPro" id="IPR001789">
    <property type="entry name" value="Sig_transdc_resp-reg_receiver"/>
</dbReference>
<dbReference type="InterPro" id="IPR000014">
    <property type="entry name" value="PAS"/>
</dbReference>
<dbReference type="PROSITE" id="PS50109">
    <property type="entry name" value="HIS_KIN"/>
    <property type="match status" value="1"/>
</dbReference>
<name>A0A1I5MY31_9RHOB</name>
<evidence type="ECO:0000256" key="1">
    <source>
        <dbReference type="ARBA" id="ARBA00000085"/>
    </source>
</evidence>
<dbReference type="InterPro" id="IPR036890">
    <property type="entry name" value="HATPase_C_sf"/>
</dbReference>
<comment type="catalytic activity">
    <reaction evidence="1">
        <text>ATP + protein L-histidine = ADP + protein N-phospho-L-histidine.</text>
        <dbReference type="EC" id="2.7.13.3"/>
    </reaction>
</comment>
<evidence type="ECO:0000259" key="20">
    <source>
        <dbReference type="PROSITE" id="PS50894"/>
    </source>
</evidence>
<dbReference type="PRINTS" id="PR00344">
    <property type="entry name" value="BCTRLSENSOR"/>
</dbReference>
<dbReference type="AlphaFoldDB" id="A0A1I5MY31"/>
<dbReference type="GO" id="GO:0000155">
    <property type="term" value="F:phosphorelay sensor kinase activity"/>
    <property type="evidence" value="ECO:0007669"/>
    <property type="project" value="InterPro"/>
</dbReference>
<dbReference type="SMART" id="SM00448">
    <property type="entry name" value="REC"/>
    <property type="match status" value="1"/>
</dbReference>
<dbReference type="InterPro" id="IPR008207">
    <property type="entry name" value="Sig_transdc_His_kin_Hpt_dom"/>
</dbReference>
<dbReference type="InterPro" id="IPR011006">
    <property type="entry name" value="CheY-like_superfamily"/>
</dbReference>
<evidence type="ECO:0000256" key="12">
    <source>
        <dbReference type="ARBA" id="ARBA00023012"/>
    </source>
</evidence>
<dbReference type="CDD" id="cd00088">
    <property type="entry name" value="HPT"/>
    <property type="match status" value="1"/>
</dbReference>
<dbReference type="SUPFAM" id="SSF55874">
    <property type="entry name" value="ATPase domain of HSP90 chaperone/DNA topoisomerase II/histidine kinase"/>
    <property type="match status" value="1"/>
</dbReference>
<dbReference type="GO" id="GO:0005886">
    <property type="term" value="C:plasma membrane"/>
    <property type="evidence" value="ECO:0007669"/>
    <property type="project" value="UniProtKB-SubCell"/>
</dbReference>
<feature type="transmembrane region" description="Helical" evidence="16">
    <location>
        <begin position="185"/>
        <end position="207"/>
    </location>
</feature>
<dbReference type="SMART" id="SM00388">
    <property type="entry name" value="HisKA"/>
    <property type="match status" value="1"/>
</dbReference>
<sequence length="851" mass="92112">MISAWRSGRLPRPFVPAAVAAMLIVCLTAIVLLSVDVHRKFKMLGTADSDRVQWTLSQVEVELLKLRHALVSVDGPGPLPLREVRRRFDIFYSRIDTLEDSPLFAGLRREPDVVMRLARVRDFLAQAARLVDGPDAELADASPMLEAQTALLLPELRQIALTGTQMLAAETEEDRRQVAATMSRVATLSVLLAGALLVLVAALVRMVRASRRQAEKTARTSARLETVIATSRDAILVLSRDGRVIDFNGAAERIFGRTRDAALDRPLHDFLRIPGESPVAAFVETPCRAPQPRRTTLSGLGPDGATFPAELSIASAQREDELIFVCFVRDISARLAAEQALVDARDRAVAGERAKARLLAVMSHEIRTPLNGILGMLDLLEPTELDDLQRRYLALMRSSGDLLMHHVNDVLELSRLDAGHIEIASEPLDLPALLQEVAESQRTIAEERGNDLQVGRVEPGLRDVCGDAGRLRQVLLNLVGNAVKFTQDGQIRIEAERVEPGREVVELRVADTGIGIPSDQRGRIFDDFVTLDTTYDRTTGGTGLGLGIVRRAVEAMGGEIGCESEPGEGSLFWVRLPLPPSDRNRPLAGPATGATPCAPPLPRDVLLVEDNPVNREVARAMLEQMGCTVAEAEDGAEGVAQAAARRFDLILMDISMPGLDGLAATRAIRLGGGPNGDTPVVALTAHALPDDLDRFEAAGLAGALVKPVSRERLRATLERGAAPRRAKTGAAGRDAPLVDPTVREALEADLPGERAARVLSAFRDEAAELVALLDVEAGENLAERAHRLAGSAAIVGATRLRRVALDLEAALRSDDRDARRALVADLPRVWYETRDALHQPVRRPVLATDDA</sequence>
<dbReference type="Gene3D" id="1.10.287.130">
    <property type="match status" value="1"/>
</dbReference>
<dbReference type="CDD" id="cd17546">
    <property type="entry name" value="REC_hyHK_CKI1_RcsC-like"/>
    <property type="match status" value="1"/>
</dbReference>
<organism evidence="21 22">
    <name type="scientific">Tranquillimonas alkanivorans</name>
    <dbReference type="NCBI Taxonomy" id="441119"/>
    <lineage>
        <taxon>Bacteria</taxon>
        <taxon>Pseudomonadati</taxon>
        <taxon>Pseudomonadota</taxon>
        <taxon>Alphaproteobacteria</taxon>
        <taxon>Rhodobacterales</taxon>
        <taxon>Roseobacteraceae</taxon>
        <taxon>Tranquillimonas</taxon>
    </lineage>
</organism>
<keyword evidence="7" id="KW-0808">Transferase</keyword>
<dbReference type="Gene3D" id="3.30.565.10">
    <property type="entry name" value="Histidine kinase-like ATPase, C-terminal domain"/>
    <property type="match status" value="1"/>
</dbReference>
<dbReference type="PANTHER" id="PTHR43047:SF64">
    <property type="entry name" value="HISTIDINE KINASE CONTAINING CHEY-HOMOLOGOUS RECEIVER DOMAIN AND PAS DOMAIN-RELATED"/>
    <property type="match status" value="1"/>
</dbReference>
<evidence type="ECO:0000256" key="8">
    <source>
        <dbReference type="ARBA" id="ARBA00022692"/>
    </source>
</evidence>
<dbReference type="EMBL" id="FOXA01000003">
    <property type="protein sequence ID" value="SFP14370.1"/>
    <property type="molecule type" value="Genomic_DNA"/>
</dbReference>
<dbReference type="Pfam" id="PF13426">
    <property type="entry name" value="PAS_9"/>
    <property type="match status" value="1"/>
</dbReference>